<dbReference type="Proteomes" id="UP001597383">
    <property type="component" value="Unassembled WGS sequence"/>
</dbReference>
<dbReference type="InterPro" id="IPR016032">
    <property type="entry name" value="Sig_transdc_resp-reg_C-effctor"/>
</dbReference>
<comment type="caution">
    <text evidence="4">The sequence shown here is derived from an EMBL/GenBank/DDBJ whole genome shotgun (WGS) entry which is preliminary data.</text>
</comment>
<dbReference type="InterPro" id="IPR036388">
    <property type="entry name" value="WH-like_DNA-bd_sf"/>
</dbReference>
<gene>
    <name evidence="4" type="ORF">ACFSJF_13260</name>
</gene>
<protein>
    <submittedName>
        <fullName evidence="4">Alpha/beta fold hydrolase</fullName>
    </submittedName>
</protein>
<keyword evidence="4" id="KW-0378">Hydrolase</keyword>
<evidence type="ECO:0000313" key="5">
    <source>
        <dbReference type="Proteomes" id="UP001597383"/>
    </source>
</evidence>
<keyword evidence="1" id="KW-0805">Transcription regulation</keyword>
<dbReference type="InterPro" id="IPR050266">
    <property type="entry name" value="AB_hydrolase_sf"/>
</dbReference>
<dbReference type="InterPro" id="IPR029058">
    <property type="entry name" value="AB_hydrolase_fold"/>
</dbReference>
<dbReference type="GO" id="GO:0016787">
    <property type="term" value="F:hydrolase activity"/>
    <property type="evidence" value="ECO:0007669"/>
    <property type="project" value="UniProtKB-KW"/>
</dbReference>
<keyword evidence="2" id="KW-0804">Transcription</keyword>
<dbReference type="PRINTS" id="PR00111">
    <property type="entry name" value="ABHYDROLASE"/>
</dbReference>
<dbReference type="EMBL" id="JBHUHQ010000017">
    <property type="protein sequence ID" value="MFD2045243.1"/>
    <property type="molecule type" value="Genomic_DNA"/>
</dbReference>
<evidence type="ECO:0000259" key="3">
    <source>
        <dbReference type="Pfam" id="PF00561"/>
    </source>
</evidence>
<dbReference type="RefSeq" id="WP_377557886.1">
    <property type="nucleotide sequence ID" value="NZ_JBHUHQ010000017.1"/>
</dbReference>
<reference evidence="5" key="1">
    <citation type="journal article" date="2019" name="Int. J. Syst. Evol. Microbiol.">
        <title>The Global Catalogue of Microorganisms (GCM) 10K type strain sequencing project: providing services to taxonomists for standard genome sequencing and annotation.</title>
        <authorList>
            <consortium name="The Broad Institute Genomics Platform"/>
            <consortium name="The Broad Institute Genome Sequencing Center for Infectious Disease"/>
            <person name="Wu L."/>
            <person name="Ma J."/>
        </authorList>
    </citation>
    <scope>NUCLEOTIDE SEQUENCE [LARGE SCALE GENOMIC DNA]</scope>
    <source>
        <strain evidence="5">R28</strain>
    </source>
</reference>
<dbReference type="SUPFAM" id="SSF46894">
    <property type="entry name" value="C-terminal effector domain of the bipartite response regulators"/>
    <property type="match status" value="1"/>
</dbReference>
<feature type="domain" description="AB hydrolase-1" evidence="3">
    <location>
        <begin position="25"/>
        <end position="127"/>
    </location>
</feature>
<keyword evidence="5" id="KW-1185">Reference proteome</keyword>
<name>A0ABW4W0X7_9BACI</name>
<proteinExistence type="predicted"/>
<dbReference type="Gene3D" id="3.40.50.1820">
    <property type="entry name" value="alpha/beta hydrolase"/>
    <property type="match status" value="1"/>
</dbReference>
<evidence type="ECO:0000256" key="2">
    <source>
        <dbReference type="ARBA" id="ARBA00023163"/>
    </source>
</evidence>
<dbReference type="Pfam" id="PF00561">
    <property type="entry name" value="Abhydrolase_1"/>
    <property type="match status" value="1"/>
</dbReference>
<accession>A0ABW4W0X7</accession>
<dbReference type="InterPro" id="IPR000073">
    <property type="entry name" value="AB_hydrolase_1"/>
</dbReference>
<sequence length="452" mass="53155">MYLTLHDIKINYNVYPSSKNNAEYLVMIHGLGLDLTTWGFLTPHLQNHFNIVLFDIRGHGKTTGNEDNITWDILVDDFNRLINHLNIERFHIVGLGFGGNLGLKIEEYYPNKVQKLILASVFMHFPESITKKEIERRKSLLTSGKMSKLAKQMIPQICVSLTPEKENLLIEAYRNINQITYYELFKMLTETVSLKDLNHIENEVLLIQGDRDPLFPIQQTSLYQNNLKQSVSYVVPNSSNLVFLDNPTTFLFLIIHFIEKGISDSFSHVIEEQFSQSLEIYYPDLSDEPLEINVLHDFTVTYKGQKIVDKWNQRKAKNLLAYLAFHKNTTREQLMNEFWYESNLTQAQNSLRVALNHLRSIFKRHNLDRFLTINREDVALTGNISCDLTNYMQKLEVCWIEKDFTQKEKFYDDLIWQSDQKLVIPLYDDWIVEVQRKIDLLFEQISEDLERN</sequence>
<dbReference type="PANTHER" id="PTHR43798:SF33">
    <property type="entry name" value="HYDROLASE, PUTATIVE (AFU_ORTHOLOGUE AFUA_2G14860)-RELATED"/>
    <property type="match status" value="1"/>
</dbReference>
<dbReference type="Gene3D" id="1.10.10.10">
    <property type="entry name" value="Winged helix-like DNA-binding domain superfamily/Winged helix DNA-binding domain"/>
    <property type="match status" value="1"/>
</dbReference>
<evidence type="ECO:0000313" key="4">
    <source>
        <dbReference type="EMBL" id="MFD2045243.1"/>
    </source>
</evidence>
<evidence type="ECO:0000256" key="1">
    <source>
        <dbReference type="ARBA" id="ARBA00023015"/>
    </source>
</evidence>
<dbReference type="SUPFAM" id="SSF53474">
    <property type="entry name" value="alpha/beta-Hydrolases"/>
    <property type="match status" value="1"/>
</dbReference>
<dbReference type="PANTHER" id="PTHR43798">
    <property type="entry name" value="MONOACYLGLYCEROL LIPASE"/>
    <property type="match status" value="1"/>
</dbReference>
<organism evidence="4 5">
    <name type="scientific">Ornithinibacillus salinisoli</name>
    <dbReference type="NCBI Taxonomy" id="1848459"/>
    <lineage>
        <taxon>Bacteria</taxon>
        <taxon>Bacillati</taxon>
        <taxon>Bacillota</taxon>
        <taxon>Bacilli</taxon>
        <taxon>Bacillales</taxon>
        <taxon>Bacillaceae</taxon>
        <taxon>Ornithinibacillus</taxon>
    </lineage>
</organism>